<protein>
    <recommendedName>
        <fullName evidence="1">DUF6351 domain-containing protein</fullName>
    </recommendedName>
</protein>
<name>A0A1I4JN78_9BURK</name>
<feature type="domain" description="DUF6351" evidence="1">
    <location>
        <begin position="39"/>
        <end position="746"/>
    </location>
</feature>
<gene>
    <name evidence="2" type="ORF">SAMN02982985_01121</name>
</gene>
<dbReference type="EMBL" id="FOTW01000006">
    <property type="protein sequence ID" value="SFL68055.1"/>
    <property type="molecule type" value="Genomic_DNA"/>
</dbReference>
<organism evidence="2 3">
    <name type="scientific">Rugamonas rubra</name>
    <dbReference type="NCBI Taxonomy" id="758825"/>
    <lineage>
        <taxon>Bacteria</taxon>
        <taxon>Pseudomonadati</taxon>
        <taxon>Pseudomonadota</taxon>
        <taxon>Betaproteobacteria</taxon>
        <taxon>Burkholderiales</taxon>
        <taxon>Oxalobacteraceae</taxon>
        <taxon>Telluria group</taxon>
        <taxon>Rugamonas</taxon>
    </lineage>
</organism>
<evidence type="ECO:0000313" key="2">
    <source>
        <dbReference type="EMBL" id="SFL68055.1"/>
    </source>
</evidence>
<dbReference type="OrthoDB" id="3078806at2"/>
<dbReference type="RefSeq" id="WP_093384800.1">
    <property type="nucleotide sequence ID" value="NZ_FOTW01000006.1"/>
</dbReference>
<proteinExistence type="predicted"/>
<keyword evidence="3" id="KW-1185">Reference proteome</keyword>
<evidence type="ECO:0000313" key="3">
    <source>
        <dbReference type="Proteomes" id="UP000199470"/>
    </source>
</evidence>
<evidence type="ECO:0000259" key="1">
    <source>
        <dbReference type="Pfam" id="PF19878"/>
    </source>
</evidence>
<reference evidence="2 3" key="1">
    <citation type="submission" date="2016-10" db="EMBL/GenBank/DDBJ databases">
        <authorList>
            <person name="de Groot N.N."/>
        </authorList>
    </citation>
    <scope>NUCLEOTIDE SEQUENCE [LARGE SCALE GENOMIC DNA]</scope>
    <source>
        <strain evidence="2 3">ATCC 43154</strain>
    </source>
</reference>
<accession>A0A1I4JN78</accession>
<dbReference type="InterPro" id="IPR045556">
    <property type="entry name" value="DUF6351"/>
</dbReference>
<dbReference type="Proteomes" id="UP000199470">
    <property type="component" value="Unassembled WGS sequence"/>
</dbReference>
<dbReference type="PROSITE" id="PS51257">
    <property type="entry name" value="PROKAR_LIPOPROTEIN"/>
    <property type="match status" value="1"/>
</dbReference>
<dbReference type="Pfam" id="PF19878">
    <property type="entry name" value="DUF6351"/>
    <property type="match status" value="1"/>
</dbReference>
<dbReference type="AlphaFoldDB" id="A0A1I4JN78"/>
<sequence length="768" mass="79941">MSDKNLRNYAVAAVAGATLIAGCGNNPNDHGDNKAAPTITVLSSKADYVTGGDALVEIGLPEIVGGATPTLHVLLNGAEVGGAFRPDPAKPRHLVGLVANMKVGANTLSSSYGGASATVELSNYPLTGPVLSGPQTTPYNCQTQDFALPDGSKLGAATDAACSAPTKVHYLYRSTAGGALKPLPAGAALPADLATTTTSAGASVPFVVRVETGTMNRGIYQNAILFNPAKDAAPTPLAPPAGWNKRLIAVHGSGCSSGWYVQGAAMGVSPYTGNYLSRLGEGYAVFTNTLNHPTNSCNATVAGETTMMGKERFIETFGVPAFTVSVGSSGGAYTSEQVADAFPGLFDGVFIDTTFPDALAIALSSMDDKLLNHYYTSSQSGLVGEAQMVGVSGHKSARAWYDMAVQSGRTDPVSGRVETIPTTGSFGGPYLAGAFNAAVPAAQRWDAATNPRGARATVFDINRNVYGVDAKGYALRPFDNVGVQYGLAQLNDGSITPDQFLDLNEKIGGYDGDGNYTAARTVGDAGAIKRAYQSGLQLGGGGGLAAIPVFDLSYIYDEDNFFHYQWFHFAVRERLLKANGDTKNHVMWRGGISFADLFGQTTPGMAERAAVNAKAQADGWAAFIKWVAAYKADKGAGTQRDKMIARKPAEAVDGCFTNSSNPQFIAQTQTLGSGGAAGSCNALWPSWSFARAQAGGPLAADKLKCELKPVAAADYKVTFDAARLARLNAIFPNGVCDWSKPGVNQTAVLPYASFGPSPVNPVFDVSKP</sequence>